<feature type="binding site" evidence="15">
    <location>
        <position position="324"/>
    </location>
    <ligand>
        <name>L-serine</name>
        <dbReference type="ChEBI" id="CHEBI:33384"/>
    </ligand>
</feature>
<evidence type="ECO:0000256" key="12">
    <source>
        <dbReference type="ARBA" id="ARBA00023146"/>
    </source>
</evidence>
<evidence type="ECO:0000256" key="7">
    <source>
        <dbReference type="ARBA" id="ARBA00022723"/>
    </source>
</evidence>
<dbReference type="OrthoDB" id="115981at2157"/>
<evidence type="ECO:0000256" key="4">
    <source>
        <dbReference type="ARBA" id="ARBA00011738"/>
    </source>
</evidence>
<keyword evidence="8 15" id="KW-0547">Nucleotide-binding</keyword>
<evidence type="ECO:0000256" key="3">
    <source>
        <dbReference type="ARBA" id="ARBA00005951"/>
    </source>
</evidence>
<comment type="similarity">
    <text evidence="3 15">Belongs to the class-II aminoacyl-tRNA synthetase family. Type-2 seryl-tRNA synthetase subfamily.</text>
</comment>
<evidence type="ECO:0000259" key="17">
    <source>
        <dbReference type="Pfam" id="PF18490"/>
    </source>
</evidence>
<sequence>MKFILQGEISFSKDAENAREDLKEFIKEANSELLLRGVPENQKKEGAKITSWNIEGALLKLQIDSGHRVRAYDALLRIKKPLGELLGKKYHLGIRKMHVNCYQIIIPTREGSYDIDMELARSLPQISDFKIEENRVVVELHNLSESELRKHIVNRIIKHVTLEKQEEEESSAEKPTDILTRQVTKATPGEIIARSKKIKPLFKGDPTEEAVKQGWVKKFPGRGQWFYGPQLVALQRALEEILLEEMVYKMGFMECLFPKLIPIPIMHKMRYLEGLPEGMYYCSAPKRDPETFEKFKNDLIINKEVPIDLLKEGLKDPSYVIAPAQCEPFYEFLSHEVVDEKELPIKFFDRSGWTYRWEAGGAKGLDRVHEFQRIELVWLGTPEQTNNIRDESIDLSYEIADKMELEWYNEVGDDPFYLEGRKVEDRGIEFPDVPKYEMRLSIPGQEKGVAVVSANVHGTHFVEGFSIKEARKQNIWTGCTGIGVSRWVFGFLAQKGFDMEKWPEIVKERVEKIRVPKMVTWP</sequence>
<keyword evidence="10 15" id="KW-0067">ATP-binding</keyword>
<dbReference type="AlphaFoldDB" id="A0A8T8K3M5"/>
<dbReference type="RefSeq" id="WP_211534083.1">
    <property type="nucleotide sequence ID" value="NZ_CP058560.1"/>
</dbReference>
<keyword evidence="5 15" id="KW-0963">Cytoplasm</keyword>
<proteinExistence type="inferred from homology"/>
<keyword evidence="19" id="KW-1185">Reference proteome</keyword>
<dbReference type="SUPFAM" id="SSF55681">
    <property type="entry name" value="Class II aaRS and biotin synthetases"/>
    <property type="match status" value="1"/>
</dbReference>
<keyword evidence="7 15" id="KW-0479">Metal-binding</keyword>
<dbReference type="GO" id="GO:0016260">
    <property type="term" value="P:selenocysteine biosynthetic process"/>
    <property type="evidence" value="ECO:0007669"/>
    <property type="project" value="UniProtKB-UniRule"/>
</dbReference>
<dbReference type="NCBIfam" id="TIGR00415">
    <property type="entry name" value="serS_MJ"/>
    <property type="match status" value="1"/>
</dbReference>
<evidence type="ECO:0000313" key="18">
    <source>
        <dbReference type="EMBL" id="QUH23136.1"/>
    </source>
</evidence>
<feature type="domain" description="Serine-tRNA ligase type 2 tRNA-binding" evidence="17">
    <location>
        <begin position="1"/>
        <end position="166"/>
    </location>
</feature>
<evidence type="ECO:0000256" key="14">
    <source>
        <dbReference type="ARBA" id="ARBA00048823"/>
    </source>
</evidence>
<comment type="subcellular location">
    <subcellularLocation>
        <location evidence="1 15">Cytoplasm</location>
    </subcellularLocation>
</comment>
<dbReference type="NCBIfam" id="NF002120">
    <property type="entry name" value="PRK00960.1"/>
    <property type="match status" value="1"/>
</dbReference>
<dbReference type="GO" id="GO:0004828">
    <property type="term" value="F:serine-tRNA ligase activity"/>
    <property type="evidence" value="ECO:0007669"/>
    <property type="project" value="UniProtKB-UniRule"/>
</dbReference>
<evidence type="ECO:0000256" key="2">
    <source>
        <dbReference type="ARBA" id="ARBA00005045"/>
    </source>
</evidence>
<feature type="binding site" evidence="15">
    <location>
        <position position="486"/>
    </location>
    <ligand>
        <name>ATP</name>
        <dbReference type="ChEBI" id="CHEBI:30616"/>
    </ligand>
</feature>
<dbReference type="InterPro" id="IPR002314">
    <property type="entry name" value="aa-tRNA-synt_IIb"/>
</dbReference>
<evidence type="ECO:0000256" key="10">
    <source>
        <dbReference type="ARBA" id="ARBA00022840"/>
    </source>
</evidence>
<protein>
    <recommendedName>
        <fullName evidence="15">Type-2 serine--tRNA ligase</fullName>
        <ecNumber evidence="15">6.1.1.11</ecNumber>
    </recommendedName>
    <alternativeName>
        <fullName evidence="15">Seryl-tRNA synthetase</fullName>
        <shortName evidence="15">SerRS</shortName>
    </alternativeName>
    <alternativeName>
        <fullName evidence="15">Seryl-tRNA(Ser/Sec) synthetase</fullName>
    </alternativeName>
</protein>
<feature type="binding site" evidence="15">
    <location>
        <position position="356"/>
    </location>
    <ligand>
        <name>L-serine</name>
        <dbReference type="ChEBI" id="CHEBI:33384"/>
    </ligand>
</feature>
<comment type="catalytic activity">
    <reaction evidence="14 15">
        <text>tRNA(Ser) + L-serine + ATP = L-seryl-tRNA(Ser) + AMP + diphosphate + H(+)</text>
        <dbReference type="Rhea" id="RHEA:12292"/>
        <dbReference type="Rhea" id="RHEA-COMP:9669"/>
        <dbReference type="Rhea" id="RHEA-COMP:9703"/>
        <dbReference type="ChEBI" id="CHEBI:15378"/>
        <dbReference type="ChEBI" id="CHEBI:30616"/>
        <dbReference type="ChEBI" id="CHEBI:33019"/>
        <dbReference type="ChEBI" id="CHEBI:33384"/>
        <dbReference type="ChEBI" id="CHEBI:78442"/>
        <dbReference type="ChEBI" id="CHEBI:78533"/>
        <dbReference type="ChEBI" id="CHEBI:456215"/>
        <dbReference type="EC" id="6.1.1.11"/>
    </reaction>
</comment>
<evidence type="ECO:0000256" key="13">
    <source>
        <dbReference type="ARBA" id="ARBA00047929"/>
    </source>
</evidence>
<dbReference type="GO" id="GO:0006434">
    <property type="term" value="P:seryl-tRNA aminoacylation"/>
    <property type="evidence" value="ECO:0007669"/>
    <property type="project" value="UniProtKB-UniRule"/>
</dbReference>
<accession>A0A8T8K3M5</accession>
<feature type="domain" description="Aminoacyl-tRNA synthetase class II (G/ P/ S/T)" evidence="16">
    <location>
        <begin position="317"/>
        <end position="489"/>
    </location>
</feature>
<comment type="cofactor">
    <cofactor evidence="15">
        <name>Zn(2+)</name>
        <dbReference type="ChEBI" id="CHEBI:29105"/>
    </cofactor>
    <text evidence="15">Binds 1 Zn(2+) ion per subunit. This ion is coordinated with 2 cysteines, 1 glutamate and a water molecule that dissociates from the zinc ion to allow the coordination of the amino group of the serine substrate, which is essential for catalysis.</text>
</comment>
<dbReference type="KEGG" id="meme:HYG87_04800"/>
<dbReference type="Gene3D" id="3.30.930.10">
    <property type="entry name" value="Bira Bifunctional Protein, Domain 2"/>
    <property type="match status" value="1"/>
</dbReference>
<evidence type="ECO:0000313" key="19">
    <source>
        <dbReference type="Proteomes" id="UP000681041"/>
    </source>
</evidence>
<comment type="domain">
    <text evidence="15">Consists of two distinct domains, a catalytic core and a N-terminal extension that is presumably involved in tRNA binding.</text>
</comment>
<evidence type="ECO:0000256" key="5">
    <source>
        <dbReference type="ARBA" id="ARBA00022490"/>
    </source>
</evidence>
<feature type="binding site" evidence="15">
    <location>
        <position position="326"/>
    </location>
    <ligand>
        <name>Zn(2+)</name>
        <dbReference type="ChEBI" id="CHEBI:29105"/>
        <note>catalytic</note>
    </ligand>
</feature>
<dbReference type="InterPro" id="IPR045864">
    <property type="entry name" value="aa-tRNA-synth_II/BPL/LPL"/>
</dbReference>
<dbReference type="InterPro" id="IPR041293">
    <property type="entry name" value="SerS_tRNA-bd"/>
</dbReference>
<comment type="caution">
    <text evidence="15">Lacks conserved residue(s) required for the propagation of feature annotation.</text>
</comment>
<evidence type="ECO:0000256" key="6">
    <source>
        <dbReference type="ARBA" id="ARBA00022598"/>
    </source>
</evidence>
<feature type="binding site" evidence="15">
    <location>
        <begin position="367"/>
        <end position="368"/>
    </location>
    <ligand>
        <name>ATP</name>
        <dbReference type="ChEBI" id="CHEBI:30616"/>
    </ligand>
</feature>
<feature type="binding site" evidence="15">
    <location>
        <position position="375"/>
    </location>
    <ligand>
        <name>Zn(2+)</name>
        <dbReference type="ChEBI" id="CHEBI:29105"/>
        <note>catalytic</note>
    </ligand>
</feature>
<dbReference type="GO" id="GO:0005524">
    <property type="term" value="F:ATP binding"/>
    <property type="evidence" value="ECO:0007669"/>
    <property type="project" value="UniProtKB-UniRule"/>
</dbReference>
<evidence type="ECO:0000256" key="9">
    <source>
        <dbReference type="ARBA" id="ARBA00022833"/>
    </source>
</evidence>
<dbReference type="GeneID" id="64820059"/>
<dbReference type="EC" id="6.1.1.11" evidence="15"/>
<comment type="pathway">
    <text evidence="2 15">Aminoacyl-tRNA biosynthesis; selenocysteinyl-tRNA(Sec) biosynthesis; L-seryl-tRNA(Sec) from L-serine and tRNA(Sec): step 1/1.</text>
</comment>
<keyword evidence="11 15" id="KW-0648">Protein biosynthesis</keyword>
<comment type="subunit">
    <text evidence="4 15">Homodimer.</text>
</comment>
<dbReference type="GO" id="GO:0005737">
    <property type="term" value="C:cytoplasm"/>
    <property type="evidence" value="ECO:0007669"/>
    <property type="project" value="UniProtKB-SubCell"/>
</dbReference>
<feature type="binding site" evidence="15">
    <location>
        <begin position="373"/>
        <end position="375"/>
    </location>
    <ligand>
        <name>L-serine</name>
        <dbReference type="ChEBI" id="CHEBI:33384"/>
    </ligand>
</feature>
<evidence type="ECO:0000256" key="11">
    <source>
        <dbReference type="ARBA" id="ARBA00022917"/>
    </source>
</evidence>
<evidence type="ECO:0000256" key="1">
    <source>
        <dbReference type="ARBA" id="ARBA00004496"/>
    </source>
</evidence>
<dbReference type="Pfam" id="PF00587">
    <property type="entry name" value="tRNA-synt_2b"/>
    <property type="match status" value="1"/>
</dbReference>
<comment type="function">
    <text evidence="15">Catalyzes the attachment of serine to tRNA(Ser). Is also able to aminoacylate tRNA(Sec) with serine, to form the misacylated tRNA L-seryl-tRNA(Sec), which will be further converted into selenocysteinyl-tRNA(Sec).</text>
</comment>
<reference evidence="18" key="1">
    <citation type="submission" date="2020-07" db="EMBL/GenBank/DDBJ databases">
        <title>Methanobacterium. sp. MethCan genome.</title>
        <authorList>
            <person name="Postec A."/>
            <person name="Quemeneur M."/>
        </authorList>
    </citation>
    <scope>NUCLEOTIDE SEQUENCE</scope>
    <source>
        <strain evidence="18">MethCAN</strain>
    </source>
</reference>
<dbReference type="Pfam" id="PF18490">
    <property type="entry name" value="tRNA_bind_4"/>
    <property type="match status" value="1"/>
</dbReference>
<dbReference type="Proteomes" id="UP000681041">
    <property type="component" value="Chromosome"/>
</dbReference>
<dbReference type="InterPro" id="IPR004503">
    <property type="entry name" value="Ser-tRNA-ligase_2_arc"/>
</dbReference>
<name>A0A8T8K3M5_9EURY</name>
<feature type="binding site" evidence="15">
    <location>
        <position position="479"/>
    </location>
    <ligand>
        <name>Zn(2+)</name>
        <dbReference type="ChEBI" id="CHEBI:29105"/>
        <note>catalytic</note>
    </ligand>
</feature>
<dbReference type="EMBL" id="CP058560">
    <property type="protein sequence ID" value="QUH23136.1"/>
    <property type="molecule type" value="Genomic_DNA"/>
</dbReference>
<comment type="catalytic activity">
    <reaction evidence="13 15">
        <text>tRNA(Sec) + L-serine + ATP = L-seryl-tRNA(Sec) + AMP + diphosphate + H(+)</text>
        <dbReference type="Rhea" id="RHEA:42580"/>
        <dbReference type="Rhea" id="RHEA-COMP:9742"/>
        <dbReference type="Rhea" id="RHEA-COMP:10128"/>
        <dbReference type="ChEBI" id="CHEBI:15378"/>
        <dbReference type="ChEBI" id="CHEBI:30616"/>
        <dbReference type="ChEBI" id="CHEBI:33019"/>
        <dbReference type="ChEBI" id="CHEBI:33384"/>
        <dbReference type="ChEBI" id="CHEBI:78442"/>
        <dbReference type="ChEBI" id="CHEBI:78533"/>
        <dbReference type="ChEBI" id="CHEBI:456215"/>
        <dbReference type="EC" id="6.1.1.11"/>
    </reaction>
</comment>
<evidence type="ECO:0000256" key="8">
    <source>
        <dbReference type="ARBA" id="ARBA00022741"/>
    </source>
</evidence>
<keyword evidence="12 15" id="KW-0030">Aminoacyl-tRNA synthetase</keyword>
<feature type="binding site" evidence="15">
    <location>
        <begin position="356"/>
        <end position="358"/>
    </location>
    <ligand>
        <name>ATP</name>
        <dbReference type="ChEBI" id="CHEBI:30616"/>
    </ligand>
</feature>
<evidence type="ECO:0000256" key="15">
    <source>
        <dbReference type="HAMAP-Rule" id="MF_01278"/>
    </source>
</evidence>
<gene>
    <name evidence="15 18" type="primary">serS</name>
    <name evidence="18" type="ORF">HYG87_04800</name>
</gene>
<dbReference type="CDD" id="cd00670">
    <property type="entry name" value="Gly_His_Pro_Ser_Thr_tRS_core"/>
    <property type="match status" value="1"/>
</dbReference>
<evidence type="ECO:0000259" key="16">
    <source>
        <dbReference type="Pfam" id="PF00587"/>
    </source>
</evidence>
<keyword evidence="6 15" id="KW-0436">Ligase</keyword>
<organism evidence="18 19">
    <name type="scientific">Methanobacterium alkalithermotolerans</name>
    <dbReference type="NCBI Taxonomy" id="2731220"/>
    <lineage>
        <taxon>Archaea</taxon>
        <taxon>Methanobacteriati</taxon>
        <taxon>Methanobacteriota</taxon>
        <taxon>Methanomada group</taxon>
        <taxon>Methanobacteria</taxon>
        <taxon>Methanobacteriales</taxon>
        <taxon>Methanobacteriaceae</taxon>
        <taxon>Methanobacterium</taxon>
    </lineage>
</organism>
<dbReference type="HAMAP" id="MF_01278">
    <property type="entry name" value="Ser_tRNA_synth_type2"/>
    <property type="match status" value="1"/>
</dbReference>
<dbReference type="Gene3D" id="3.30.70.1920">
    <property type="match status" value="1"/>
</dbReference>
<dbReference type="GO" id="GO:0008270">
    <property type="term" value="F:zinc ion binding"/>
    <property type="evidence" value="ECO:0007669"/>
    <property type="project" value="UniProtKB-UniRule"/>
</dbReference>
<keyword evidence="9 15" id="KW-0862">Zinc</keyword>